<evidence type="ECO:0000256" key="1">
    <source>
        <dbReference type="SAM" id="MobiDB-lite"/>
    </source>
</evidence>
<feature type="domain" description="SAP" evidence="2">
    <location>
        <begin position="213"/>
        <end position="247"/>
    </location>
</feature>
<feature type="compositionally biased region" description="Polar residues" evidence="1">
    <location>
        <begin position="77"/>
        <end position="116"/>
    </location>
</feature>
<feature type="compositionally biased region" description="Basic and acidic residues" evidence="1">
    <location>
        <begin position="265"/>
        <end position="278"/>
    </location>
</feature>
<keyword evidence="4" id="KW-1185">Reference proteome</keyword>
<organism evidence="3 4">
    <name type="scientific">Galdieria partita</name>
    <dbReference type="NCBI Taxonomy" id="83374"/>
    <lineage>
        <taxon>Eukaryota</taxon>
        <taxon>Rhodophyta</taxon>
        <taxon>Bangiophyceae</taxon>
        <taxon>Galdieriales</taxon>
        <taxon>Galdieriaceae</taxon>
        <taxon>Galdieria</taxon>
    </lineage>
</organism>
<accession>A0A9C7Q3K5</accession>
<dbReference type="PROSITE" id="PS50800">
    <property type="entry name" value="SAP"/>
    <property type="match status" value="1"/>
</dbReference>
<feature type="region of interest" description="Disordered" evidence="1">
    <location>
        <begin position="50"/>
        <end position="138"/>
    </location>
</feature>
<evidence type="ECO:0000313" key="3">
    <source>
        <dbReference type="EMBL" id="GJQ14776.1"/>
    </source>
</evidence>
<dbReference type="OrthoDB" id="10373993at2759"/>
<gene>
    <name evidence="3" type="ORF">GpartN1_g6567.t1</name>
</gene>
<reference evidence="3" key="1">
    <citation type="journal article" date="2022" name="Proc. Natl. Acad. Sci. U.S.A.">
        <title>Life cycle and functional genomics of the unicellular red alga Galdieria for elucidating algal and plant evolution and industrial use.</title>
        <authorList>
            <person name="Hirooka S."/>
            <person name="Itabashi T."/>
            <person name="Ichinose T.M."/>
            <person name="Onuma R."/>
            <person name="Fujiwara T."/>
            <person name="Yamashita S."/>
            <person name="Jong L.W."/>
            <person name="Tomita R."/>
            <person name="Iwane A.H."/>
            <person name="Miyagishima S.Y."/>
        </authorList>
    </citation>
    <scope>NUCLEOTIDE SEQUENCE</scope>
    <source>
        <strain evidence="3">NBRC 102759</strain>
    </source>
</reference>
<name>A0A9C7Q3K5_9RHOD</name>
<sequence length="278" mass="31471">MESLNKQPYEISSNFDINTAAELLTSLQHGKTETVDLVNKGKSIVGENVNMELHPCPTNENEEISNKLPTEQKRQRVSPNNQDSCSNTTKLNKNQEQPKVGQENGSFYQPSKSVVSTPVRKRTRPVTGFEGGPPSIQKRQQRVSNMFAFEWAILQQLKWCQSKETNYGGWLSPLPYYQNLWTEASVAPKQKSVTNPKESPKSCKGRPPSELPLSRMRFKALQQACVDRGISPNGTVAALKQRLRDWISIKMTGKPFVPQPKKRRIENDHSSIQDYKTV</sequence>
<evidence type="ECO:0000313" key="4">
    <source>
        <dbReference type="Proteomes" id="UP001061958"/>
    </source>
</evidence>
<protein>
    <recommendedName>
        <fullName evidence="2">SAP domain-containing protein</fullName>
    </recommendedName>
</protein>
<dbReference type="Proteomes" id="UP001061958">
    <property type="component" value="Unassembled WGS sequence"/>
</dbReference>
<proteinExistence type="predicted"/>
<feature type="region of interest" description="Disordered" evidence="1">
    <location>
        <begin position="188"/>
        <end position="211"/>
    </location>
</feature>
<reference evidence="3" key="2">
    <citation type="submission" date="2022-01" db="EMBL/GenBank/DDBJ databases">
        <authorList>
            <person name="Hirooka S."/>
            <person name="Miyagishima S.Y."/>
        </authorList>
    </citation>
    <scope>NUCLEOTIDE SEQUENCE</scope>
    <source>
        <strain evidence="3">NBRC 102759</strain>
    </source>
</reference>
<evidence type="ECO:0000259" key="2">
    <source>
        <dbReference type="PROSITE" id="PS50800"/>
    </source>
</evidence>
<dbReference type="AlphaFoldDB" id="A0A9C7Q3K5"/>
<dbReference type="EMBL" id="BQMJ01000059">
    <property type="protein sequence ID" value="GJQ14776.1"/>
    <property type="molecule type" value="Genomic_DNA"/>
</dbReference>
<dbReference type="InterPro" id="IPR003034">
    <property type="entry name" value="SAP_dom"/>
</dbReference>
<comment type="caution">
    <text evidence="3">The sequence shown here is derived from an EMBL/GenBank/DDBJ whole genome shotgun (WGS) entry which is preliminary data.</text>
</comment>
<feature type="region of interest" description="Disordered" evidence="1">
    <location>
        <begin position="257"/>
        <end position="278"/>
    </location>
</feature>